<accession>A0A2L2TLE5</accession>
<reference evidence="5" key="1">
    <citation type="submission" date="2014-10" db="EMBL/GenBank/DDBJ databases">
        <authorList>
            <person name="King R."/>
        </authorList>
    </citation>
    <scope>NUCLEOTIDE SEQUENCE [LARGE SCALE GENOMIC DNA]</scope>
    <source>
        <strain evidence="5">A3/5</strain>
    </source>
</reference>
<dbReference type="Pfam" id="PF12796">
    <property type="entry name" value="Ank_2"/>
    <property type="match status" value="1"/>
</dbReference>
<dbReference type="STRING" id="56646.A0A2L2TLE5"/>
<evidence type="ECO:0000313" key="4">
    <source>
        <dbReference type="EMBL" id="CEI70939.1"/>
    </source>
</evidence>
<proteinExistence type="predicted"/>
<dbReference type="PANTHER" id="PTHR24198:SF165">
    <property type="entry name" value="ANKYRIN REPEAT-CONTAINING PROTEIN-RELATED"/>
    <property type="match status" value="1"/>
</dbReference>
<dbReference type="PANTHER" id="PTHR24198">
    <property type="entry name" value="ANKYRIN REPEAT AND PROTEIN KINASE DOMAIN-CONTAINING PROTEIN"/>
    <property type="match status" value="1"/>
</dbReference>
<dbReference type="Proteomes" id="UP000245910">
    <property type="component" value="Chromosome III"/>
</dbReference>
<organism evidence="4 5">
    <name type="scientific">Fusarium venenatum</name>
    <dbReference type="NCBI Taxonomy" id="56646"/>
    <lineage>
        <taxon>Eukaryota</taxon>
        <taxon>Fungi</taxon>
        <taxon>Dikarya</taxon>
        <taxon>Ascomycota</taxon>
        <taxon>Pezizomycotina</taxon>
        <taxon>Sordariomycetes</taxon>
        <taxon>Hypocreomycetidae</taxon>
        <taxon>Hypocreales</taxon>
        <taxon>Nectriaceae</taxon>
        <taxon>Fusarium</taxon>
    </lineage>
</organism>
<dbReference type="OrthoDB" id="539213at2759"/>
<dbReference type="Gene3D" id="1.25.40.20">
    <property type="entry name" value="Ankyrin repeat-containing domain"/>
    <property type="match status" value="1"/>
</dbReference>
<feature type="repeat" description="ANK" evidence="3">
    <location>
        <begin position="126"/>
        <end position="158"/>
    </location>
</feature>
<evidence type="ECO:0000313" key="5">
    <source>
        <dbReference type="Proteomes" id="UP000245910"/>
    </source>
</evidence>
<dbReference type="AlphaFoldDB" id="A0A2L2TLE5"/>
<keyword evidence="1" id="KW-0677">Repeat</keyword>
<feature type="repeat" description="ANK" evidence="3">
    <location>
        <begin position="25"/>
        <end position="57"/>
    </location>
</feature>
<evidence type="ECO:0000256" key="2">
    <source>
        <dbReference type="ARBA" id="ARBA00023043"/>
    </source>
</evidence>
<dbReference type="SMART" id="SM00248">
    <property type="entry name" value="ANK"/>
    <property type="match status" value="5"/>
</dbReference>
<protein>
    <submittedName>
        <fullName evidence="4">Uncharacterized protein</fullName>
    </submittedName>
</protein>
<dbReference type="InterPro" id="IPR036770">
    <property type="entry name" value="Ankyrin_rpt-contain_sf"/>
</dbReference>
<sequence length="256" mass="27726">MPMCLKRANGTEGGHEAVVRLLESSGRSPLGIACTKGFIEVVGLMVQNRANITVADKNGWTPVLAASHIGNVEVVTLLLGEPHIDPSKPDDLGRTALFYASRYGQYHAARVLLSEWRVNPGVRDWMGLTALFAAVANGHLHVTKLLITSGATVEMQGGIGHSLTWWALRAGNPELLQLLVEHTETIGTRISDDSIPNDLVSTPFDHEAPWCDACTLSIHGGCCYSCSVCDRGFCLCVECYAKGIRFCDKAHVLMLQ</sequence>
<dbReference type="InterPro" id="IPR002110">
    <property type="entry name" value="Ankyrin_rpt"/>
</dbReference>
<evidence type="ECO:0000256" key="1">
    <source>
        <dbReference type="ARBA" id="ARBA00022737"/>
    </source>
</evidence>
<dbReference type="PROSITE" id="PS50297">
    <property type="entry name" value="ANK_REP_REGION"/>
    <property type="match status" value="2"/>
</dbReference>
<dbReference type="PROSITE" id="PS50088">
    <property type="entry name" value="ANK_REPEAT"/>
    <property type="match status" value="2"/>
</dbReference>
<dbReference type="Pfam" id="PF00023">
    <property type="entry name" value="Ank"/>
    <property type="match status" value="1"/>
</dbReference>
<evidence type="ECO:0000256" key="3">
    <source>
        <dbReference type="PROSITE-ProRule" id="PRU00023"/>
    </source>
</evidence>
<dbReference type="EMBL" id="LN649231">
    <property type="protein sequence ID" value="CEI70939.1"/>
    <property type="molecule type" value="Genomic_DNA"/>
</dbReference>
<keyword evidence="5" id="KW-1185">Reference proteome</keyword>
<dbReference type="SUPFAM" id="SSF48403">
    <property type="entry name" value="Ankyrin repeat"/>
    <property type="match status" value="1"/>
</dbReference>
<name>A0A2L2TLE5_9HYPO</name>
<keyword evidence="2 3" id="KW-0040">ANK repeat</keyword>